<evidence type="ECO:0000313" key="2">
    <source>
        <dbReference type="EMBL" id="KAL3315690.1"/>
    </source>
</evidence>
<reference evidence="2 3" key="1">
    <citation type="submission" date="2024-11" db="EMBL/GenBank/DDBJ databases">
        <title>Adaptive evolution of stress response genes in parasites aligns with host niche diversity.</title>
        <authorList>
            <person name="Hahn C."/>
            <person name="Resl P."/>
        </authorList>
    </citation>
    <scope>NUCLEOTIDE SEQUENCE [LARGE SCALE GENOMIC DNA]</scope>
    <source>
        <strain evidence="2">EGGRZ-B1_66</strain>
        <tissue evidence="2">Body</tissue>
    </source>
</reference>
<keyword evidence="3" id="KW-1185">Reference proteome</keyword>
<dbReference type="InterPro" id="IPR038765">
    <property type="entry name" value="Papain-like_cys_pep_sf"/>
</dbReference>
<dbReference type="SUPFAM" id="SSF54001">
    <property type="entry name" value="Cysteine proteinases"/>
    <property type="match status" value="1"/>
</dbReference>
<keyword evidence="2" id="KW-0378">Hydrolase</keyword>
<evidence type="ECO:0000259" key="1">
    <source>
        <dbReference type="PROSITE" id="PS50235"/>
    </source>
</evidence>
<dbReference type="Gene3D" id="3.90.70.10">
    <property type="entry name" value="Cysteine proteinases"/>
    <property type="match status" value="1"/>
</dbReference>
<name>A0ABD2Q7Z6_9PLAT</name>
<proteinExistence type="predicted"/>
<evidence type="ECO:0000313" key="3">
    <source>
        <dbReference type="Proteomes" id="UP001626550"/>
    </source>
</evidence>
<feature type="domain" description="USP" evidence="1">
    <location>
        <begin position="209"/>
        <end position="258"/>
    </location>
</feature>
<dbReference type="InterPro" id="IPR018200">
    <property type="entry name" value="USP_CS"/>
</dbReference>
<gene>
    <name evidence="2" type="primary">USP32</name>
    <name evidence="2" type="ORF">Ciccas_005670</name>
</gene>
<dbReference type="Pfam" id="PF00443">
    <property type="entry name" value="UCH"/>
    <property type="match status" value="1"/>
</dbReference>
<dbReference type="GO" id="GO:0016787">
    <property type="term" value="F:hydrolase activity"/>
    <property type="evidence" value="ECO:0007669"/>
    <property type="project" value="UniProtKB-KW"/>
</dbReference>
<dbReference type="Proteomes" id="UP001626550">
    <property type="component" value="Unassembled WGS sequence"/>
</dbReference>
<organism evidence="2 3">
    <name type="scientific">Cichlidogyrus casuarinus</name>
    <dbReference type="NCBI Taxonomy" id="1844966"/>
    <lineage>
        <taxon>Eukaryota</taxon>
        <taxon>Metazoa</taxon>
        <taxon>Spiralia</taxon>
        <taxon>Lophotrochozoa</taxon>
        <taxon>Platyhelminthes</taxon>
        <taxon>Monogenea</taxon>
        <taxon>Monopisthocotylea</taxon>
        <taxon>Dactylogyridea</taxon>
        <taxon>Ancyrocephalidae</taxon>
        <taxon>Cichlidogyrus</taxon>
    </lineage>
</organism>
<sequence>MKFVSKGRDVELENGSYYCLTDDNLGMISKRSSPSSSFFGLDSPTIGQKTTTSSRTLGRVAVWRAGFSRYNTVQQIYDMVQESLTATTVLGEEQVPRDRFRIWLLVKPNSLNASEQDEKLVLLPDSQRQMTVLDLLRWSWFHSRIRQLSSDSLLCDRISQFEDPTKPCFLLLKLLLEVRNSDLTWPEECEQTRATILLANKTASPRGLVGLANLGNTCYINSTIQAINSVAPLVHLLLNLDNTKSFFRMNQIAFDKKC</sequence>
<protein>
    <submittedName>
        <fullName evidence="2">Ubiquitin carboxyl-terminal hydrolase 32</fullName>
    </submittedName>
</protein>
<accession>A0ABD2Q7Z6</accession>
<dbReference type="AlphaFoldDB" id="A0ABD2Q7Z6"/>
<dbReference type="InterPro" id="IPR028889">
    <property type="entry name" value="USP"/>
</dbReference>
<dbReference type="EMBL" id="JBJKFK010000686">
    <property type="protein sequence ID" value="KAL3315690.1"/>
    <property type="molecule type" value="Genomic_DNA"/>
</dbReference>
<dbReference type="PROSITE" id="PS00972">
    <property type="entry name" value="USP_1"/>
    <property type="match status" value="1"/>
</dbReference>
<dbReference type="InterPro" id="IPR001394">
    <property type="entry name" value="Peptidase_C19_UCH"/>
</dbReference>
<comment type="caution">
    <text evidence="2">The sequence shown here is derived from an EMBL/GenBank/DDBJ whole genome shotgun (WGS) entry which is preliminary data.</text>
</comment>
<dbReference type="PROSITE" id="PS50235">
    <property type="entry name" value="USP_3"/>
    <property type="match status" value="1"/>
</dbReference>